<keyword evidence="10" id="KW-1185">Reference proteome</keyword>
<evidence type="ECO:0000259" key="8">
    <source>
        <dbReference type="Pfam" id="PF01490"/>
    </source>
</evidence>
<evidence type="ECO:0000256" key="5">
    <source>
        <dbReference type="ARBA" id="ARBA00023136"/>
    </source>
</evidence>
<feature type="transmembrane region" description="Helical" evidence="7">
    <location>
        <begin position="166"/>
        <end position="187"/>
    </location>
</feature>
<dbReference type="Pfam" id="PF01490">
    <property type="entry name" value="Aa_trans"/>
    <property type="match status" value="2"/>
</dbReference>
<evidence type="ECO:0000313" key="10">
    <source>
        <dbReference type="Proteomes" id="UP000186955"/>
    </source>
</evidence>
<evidence type="ECO:0000256" key="1">
    <source>
        <dbReference type="ARBA" id="ARBA00004141"/>
    </source>
</evidence>
<feature type="transmembrane region" description="Helical" evidence="7">
    <location>
        <begin position="41"/>
        <end position="62"/>
    </location>
</feature>
<evidence type="ECO:0000256" key="4">
    <source>
        <dbReference type="ARBA" id="ARBA00022989"/>
    </source>
</evidence>
<evidence type="ECO:0000256" key="3">
    <source>
        <dbReference type="ARBA" id="ARBA00022692"/>
    </source>
</evidence>
<protein>
    <submittedName>
        <fullName evidence="9">N amino acid transport system protein</fullName>
    </submittedName>
</protein>
<dbReference type="GO" id="GO:0016020">
    <property type="term" value="C:membrane"/>
    <property type="evidence" value="ECO:0007669"/>
    <property type="project" value="UniProtKB-SubCell"/>
</dbReference>
<evidence type="ECO:0000256" key="2">
    <source>
        <dbReference type="ARBA" id="ARBA00008066"/>
    </source>
</evidence>
<feature type="transmembrane region" description="Helical" evidence="7">
    <location>
        <begin position="199"/>
        <end position="221"/>
    </location>
</feature>
<feature type="transmembrane region" description="Helical" evidence="7">
    <location>
        <begin position="119"/>
        <end position="137"/>
    </location>
</feature>
<keyword evidence="5 7" id="KW-0472">Membrane</keyword>
<dbReference type="STRING" id="1316194.A0A1Q5TH67"/>
<dbReference type="GO" id="GO:0015179">
    <property type="term" value="F:L-amino acid transmembrane transporter activity"/>
    <property type="evidence" value="ECO:0007669"/>
    <property type="project" value="TreeGrafter"/>
</dbReference>
<sequence length="265" mass="28115">MAVSELPPTTDEIDPKQLPDEPTHDVVFGEITEDGPNYRNVGFVGTIILMMKTQIGLGVLSIPTALDSLGMIPGVICLCIIACICTWSNYIIGTFKLNHREVYGIDDAGALMFGPAGRGVLSVAFCLFMIVTIAVGIQDRPAAAPQTEAPWVSDYKLIGNPSFNEGITAVCSLVFAFSGTPGFFAIVSEMRDPRKYTPALLVCQSGVTAIYMAIGCVVYYYCGTNVSSPALGSAGGNIKKIAYGFALPGLIVTITICSHVSPLQE</sequence>
<keyword evidence="4 7" id="KW-1133">Transmembrane helix</keyword>
<evidence type="ECO:0000256" key="7">
    <source>
        <dbReference type="SAM" id="Phobius"/>
    </source>
</evidence>
<comment type="subcellular location">
    <subcellularLocation>
        <location evidence="1">Membrane</location>
        <topology evidence="1">Multi-pass membrane protein</topology>
    </subcellularLocation>
</comment>
<feature type="transmembrane region" description="Helical" evidence="7">
    <location>
        <begin position="241"/>
        <end position="260"/>
    </location>
</feature>
<dbReference type="InterPro" id="IPR013057">
    <property type="entry name" value="AA_transpt_TM"/>
</dbReference>
<gene>
    <name evidence="9" type="ORF">PENSUB_8396</name>
</gene>
<feature type="domain" description="Amino acid transporter transmembrane" evidence="8">
    <location>
        <begin position="163"/>
        <end position="257"/>
    </location>
</feature>
<dbReference type="PANTHER" id="PTHR22950:SF683">
    <property type="entry name" value="AMINO ACID TRANSPORTER (EUROFUNG)"/>
    <property type="match status" value="1"/>
</dbReference>
<dbReference type="Proteomes" id="UP000186955">
    <property type="component" value="Unassembled WGS sequence"/>
</dbReference>
<dbReference type="PANTHER" id="PTHR22950">
    <property type="entry name" value="AMINO ACID TRANSPORTER"/>
    <property type="match status" value="1"/>
</dbReference>
<organism evidence="9 10">
    <name type="scientific">Penicillium subrubescens</name>
    <dbReference type="NCBI Taxonomy" id="1316194"/>
    <lineage>
        <taxon>Eukaryota</taxon>
        <taxon>Fungi</taxon>
        <taxon>Dikarya</taxon>
        <taxon>Ascomycota</taxon>
        <taxon>Pezizomycotina</taxon>
        <taxon>Eurotiomycetes</taxon>
        <taxon>Eurotiomycetidae</taxon>
        <taxon>Eurotiales</taxon>
        <taxon>Aspergillaceae</taxon>
        <taxon>Penicillium</taxon>
    </lineage>
</organism>
<evidence type="ECO:0000256" key="6">
    <source>
        <dbReference type="SAM" id="MobiDB-lite"/>
    </source>
</evidence>
<feature type="region of interest" description="Disordered" evidence="6">
    <location>
        <begin position="1"/>
        <end position="21"/>
    </location>
</feature>
<accession>A0A1Q5TH67</accession>
<proteinExistence type="inferred from homology"/>
<reference evidence="9 10" key="1">
    <citation type="submission" date="2016-10" db="EMBL/GenBank/DDBJ databases">
        <title>Genome sequence of the ascomycete fungus Penicillium subrubescens.</title>
        <authorList>
            <person name="De Vries R.P."/>
            <person name="Peng M."/>
            <person name="Dilokpimol A."/>
            <person name="Hilden K."/>
            <person name="Makela M.R."/>
            <person name="Grigoriev I."/>
            <person name="Riley R."/>
            <person name="Granchi Z."/>
        </authorList>
    </citation>
    <scope>NUCLEOTIDE SEQUENCE [LARGE SCALE GENOMIC DNA]</scope>
    <source>
        <strain evidence="9 10">CBS 132785</strain>
    </source>
</reference>
<comment type="similarity">
    <text evidence="2">Belongs to the amino acid/polyamine transporter 2 family.</text>
</comment>
<comment type="caution">
    <text evidence="9">The sequence shown here is derived from an EMBL/GenBank/DDBJ whole genome shotgun (WGS) entry which is preliminary data.</text>
</comment>
<evidence type="ECO:0000313" key="9">
    <source>
        <dbReference type="EMBL" id="OKO99551.1"/>
    </source>
</evidence>
<dbReference type="AlphaFoldDB" id="A0A1Q5TH67"/>
<feature type="domain" description="Amino acid transporter transmembrane" evidence="8">
    <location>
        <begin position="45"/>
        <end position="133"/>
    </location>
</feature>
<keyword evidence="3 7" id="KW-0812">Transmembrane</keyword>
<name>A0A1Q5TH67_9EURO</name>
<feature type="transmembrane region" description="Helical" evidence="7">
    <location>
        <begin position="68"/>
        <end position="92"/>
    </location>
</feature>
<dbReference type="EMBL" id="MNBE01000656">
    <property type="protein sequence ID" value="OKO99551.1"/>
    <property type="molecule type" value="Genomic_DNA"/>
</dbReference>